<gene>
    <name evidence="2" type="ORF">TST_0256</name>
</gene>
<dbReference type="PATRIC" id="fig|1298851.3.peg.264"/>
<name>A0A0S3QRX4_THET7</name>
<evidence type="ECO:0000313" key="2">
    <source>
        <dbReference type="EMBL" id="BAT71065.1"/>
    </source>
</evidence>
<accession>A0A0S3QRX4</accession>
<dbReference type="SUPFAM" id="SSF53448">
    <property type="entry name" value="Nucleotide-diphospho-sugar transferases"/>
    <property type="match status" value="1"/>
</dbReference>
<dbReference type="AlphaFoldDB" id="A0A0S3QRX4"/>
<evidence type="ECO:0000259" key="1">
    <source>
        <dbReference type="Pfam" id="PF00483"/>
    </source>
</evidence>
<dbReference type="InterPro" id="IPR049577">
    <property type="entry name" value="GMPP_N"/>
</dbReference>
<dbReference type="InterPro" id="IPR005835">
    <property type="entry name" value="NTP_transferase_dom"/>
</dbReference>
<dbReference type="InterPro" id="IPR051161">
    <property type="entry name" value="Mannose-6P_isomerase_type2"/>
</dbReference>
<dbReference type="RefSeq" id="WP_083498557.1">
    <property type="nucleotide sequence ID" value="NZ_AP013035.1"/>
</dbReference>
<reference evidence="3" key="1">
    <citation type="journal article" date="2018" name="Science">
        <title>A primordial and reversible TCA cycle in a facultatively chemolithoautotrophic thermophile.</title>
        <authorList>
            <person name="Nunoura T."/>
            <person name="Chikaraishi Y."/>
            <person name="Izaki R."/>
            <person name="Suwa T."/>
            <person name="Sato T."/>
            <person name="Harada T."/>
            <person name="Mori K."/>
            <person name="Kato Y."/>
            <person name="Miyazaki M."/>
            <person name="Shimamura S."/>
            <person name="Yanagawa K."/>
            <person name="Shuto A."/>
            <person name="Ohkouchi N."/>
            <person name="Fujita N."/>
            <person name="Takaki Y."/>
            <person name="Atomi H."/>
            <person name="Takai K."/>
        </authorList>
    </citation>
    <scope>NUCLEOTIDE SEQUENCE [LARGE SCALE GENOMIC DNA]</scope>
    <source>
        <strain evidence="3">DSM 17441 / JCM 13301 / NBRC 103674 / ABI70S6</strain>
    </source>
</reference>
<proteinExistence type="predicted"/>
<sequence>MKIVILAGGSGTRLFPLSRKNFPKQFLSFGNNESLFQKTVRRNLKAVRNANDIIIITNNDYQFLVKNQLKDISTTNPNIILKPVGRNTAPAIALSVKYSMEKLGVDECEVVFISPSDHLISPDDKFVEYVRKAEKLAKEGYIVTFGINPTKPETGYGYIEAGSQLKNAFKVNEFHEKPDLQTAQKYLIAGNYYWNSGIV</sequence>
<dbReference type="PANTHER" id="PTHR46390:SF1">
    <property type="entry name" value="MANNOSE-1-PHOSPHATE GUANYLYLTRANSFERASE"/>
    <property type="match status" value="1"/>
</dbReference>
<evidence type="ECO:0000313" key="3">
    <source>
        <dbReference type="Proteomes" id="UP000063234"/>
    </source>
</evidence>
<dbReference type="Gene3D" id="3.90.550.10">
    <property type="entry name" value="Spore Coat Polysaccharide Biosynthesis Protein SpsA, Chain A"/>
    <property type="match status" value="1"/>
</dbReference>
<dbReference type="STRING" id="1298851.TST_0256"/>
<dbReference type="InterPro" id="IPR029044">
    <property type="entry name" value="Nucleotide-diphossugar_trans"/>
</dbReference>
<dbReference type="KEGG" id="ttk:TST_0256"/>
<dbReference type="Pfam" id="PF00483">
    <property type="entry name" value="NTP_transferase"/>
    <property type="match status" value="1"/>
</dbReference>
<keyword evidence="3" id="KW-1185">Reference proteome</keyword>
<protein>
    <recommendedName>
        <fullName evidence="1">Nucleotidyl transferase domain-containing protein</fullName>
    </recommendedName>
</protein>
<dbReference type="Proteomes" id="UP000063234">
    <property type="component" value="Chromosome"/>
</dbReference>
<dbReference type="GO" id="GO:0004475">
    <property type="term" value="F:mannose-1-phosphate guanylyltransferase (GTP) activity"/>
    <property type="evidence" value="ECO:0007669"/>
    <property type="project" value="InterPro"/>
</dbReference>
<dbReference type="EMBL" id="AP013035">
    <property type="protein sequence ID" value="BAT71065.1"/>
    <property type="molecule type" value="Genomic_DNA"/>
</dbReference>
<feature type="domain" description="Nucleotidyl transferase" evidence="1">
    <location>
        <begin position="3"/>
        <end position="198"/>
    </location>
</feature>
<dbReference type="CDD" id="cd02509">
    <property type="entry name" value="GDP-M1P_Guanylyltransferase"/>
    <property type="match status" value="1"/>
</dbReference>
<dbReference type="PANTHER" id="PTHR46390">
    <property type="entry name" value="MANNOSE-1-PHOSPHATE GUANYLYLTRANSFERASE"/>
    <property type="match status" value="1"/>
</dbReference>
<dbReference type="GO" id="GO:0009298">
    <property type="term" value="P:GDP-mannose biosynthetic process"/>
    <property type="evidence" value="ECO:0007669"/>
    <property type="project" value="TreeGrafter"/>
</dbReference>
<dbReference type="OrthoDB" id="9806359at2"/>
<organism evidence="2 3">
    <name type="scientific">Thermosulfidibacter takaii (strain DSM 17441 / JCM 13301 / NBRC 103674 / ABI70S6)</name>
    <dbReference type="NCBI Taxonomy" id="1298851"/>
    <lineage>
        <taxon>Bacteria</taxon>
        <taxon>Pseudomonadati</taxon>
        <taxon>Thermosulfidibacterota</taxon>
        <taxon>Thermosulfidibacteria</taxon>
        <taxon>Thermosulfidibacterales</taxon>
        <taxon>Thermosulfidibacteraceae</taxon>
    </lineage>
</organism>